<dbReference type="GO" id="GO:0046873">
    <property type="term" value="F:metal ion transmembrane transporter activity"/>
    <property type="evidence" value="ECO:0007669"/>
    <property type="project" value="InterPro"/>
</dbReference>
<sequence>MEHDAEGDDITDQKRRNAGQKRRAERYAGYIVAHALRGQDRHLFCSSHFRFLSDVVSRPDVAISLETDRFDYVVSCDFISAHDPTDPSARRVLTTFGSTPNVVFTDPDQLSTRILFMRGYPSADWINVLGSQYRVDIEFFRQKLGFLDGKTYYDLPAMPSNSQNILHLKISTIYAREVPLTLSQLRKLRQSEKRAVRQHQRSPSAVGASIFRQVTLVDETSFAVEQDISIYIAHKRDRGRIAIVWLDAGRELQHCGPAPWETELNSEDMVRNDPLPTVRHIPSKMLASAVPPDSLPGSDGPPPFGSQPPSTSHLAHQYGLTLDHQVASIDLSYALGELFLFAACSTTQSLNLTERRIATLLHDFHGQEELALDELNYVMRLLQDRLQHLCDIQSFLHGIGLGAIGAGNLHPLAVPDTQQQQRLPKALQAGAMLVEDFTYLHNRATSLIAQAKDGMDYVSRRVMLEESRRTISKADRMERLTLLALFFLPLSFTTSFFGSNFRELGGTGDLSIWILFATLLPALFLSMVLCFWDGLVGWSRPFRKRSIGGLIE</sequence>
<comment type="caution">
    <text evidence="7">The sequence shown here is derived from an EMBL/GenBank/DDBJ whole genome shotgun (WGS) entry which is preliminary data.</text>
</comment>
<dbReference type="Pfam" id="PF01544">
    <property type="entry name" value="CorA"/>
    <property type="match status" value="1"/>
</dbReference>
<feature type="region of interest" description="Disordered" evidence="5">
    <location>
        <begin position="287"/>
        <end position="312"/>
    </location>
</feature>
<keyword evidence="2 6" id="KW-0812">Transmembrane</keyword>
<keyword evidence="3 6" id="KW-1133">Transmembrane helix</keyword>
<comment type="subcellular location">
    <subcellularLocation>
        <location evidence="1">Membrane</location>
        <topology evidence="1">Multi-pass membrane protein</topology>
    </subcellularLocation>
</comment>
<keyword evidence="8" id="KW-1185">Reference proteome</keyword>
<protein>
    <recommendedName>
        <fullName evidence="9">Cora-domain-containing protein</fullName>
    </recommendedName>
</protein>
<gene>
    <name evidence="7" type="ORF">B0T18DRAFT_163255</name>
</gene>
<evidence type="ECO:0008006" key="9">
    <source>
        <dbReference type="Google" id="ProtNLM"/>
    </source>
</evidence>
<organism evidence="7 8">
    <name type="scientific">Schizothecium vesticola</name>
    <dbReference type="NCBI Taxonomy" id="314040"/>
    <lineage>
        <taxon>Eukaryota</taxon>
        <taxon>Fungi</taxon>
        <taxon>Dikarya</taxon>
        <taxon>Ascomycota</taxon>
        <taxon>Pezizomycotina</taxon>
        <taxon>Sordariomycetes</taxon>
        <taxon>Sordariomycetidae</taxon>
        <taxon>Sordariales</taxon>
        <taxon>Schizotheciaceae</taxon>
        <taxon>Schizothecium</taxon>
    </lineage>
</organism>
<feature type="transmembrane region" description="Helical" evidence="6">
    <location>
        <begin position="510"/>
        <end position="535"/>
    </location>
</feature>
<evidence type="ECO:0000256" key="6">
    <source>
        <dbReference type="SAM" id="Phobius"/>
    </source>
</evidence>
<feature type="region of interest" description="Disordered" evidence="5">
    <location>
        <begin position="1"/>
        <end position="21"/>
    </location>
</feature>
<name>A0AA40K5P9_9PEZI</name>
<evidence type="ECO:0000256" key="1">
    <source>
        <dbReference type="ARBA" id="ARBA00004141"/>
    </source>
</evidence>
<dbReference type="SUPFAM" id="SSF144083">
    <property type="entry name" value="Magnesium transport protein CorA, transmembrane region"/>
    <property type="match status" value="1"/>
</dbReference>
<dbReference type="EMBL" id="JAUKUD010000004">
    <property type="protein sequence ID" value="KAK0746924.1"/>
    <property type="molecule type" value="Genomic_DNA"/>
</dbReference>
<evidence type="ECO:0000256" key="2">
    <source>
        <dbReference type="ARBA" id="ARBA00022692"/>
    </source>
</evidence>
<dbReference type="GO" id="GO:0016020">
    <property type="term" value="C:membrane"/>
    <property type="evidence" value="ECO:0007669"/>
    <property type="project" value="UniProtKB-SubCell"/>
</dbReference>
<evidence type="ECO:0000256" key="4">
    <source>
        <dbReference type="ARBA" id="ARBA00023136"/>
    </source>
</evidence>
<evidence type="ECO:0000313" key="8">
    <source>
        <dbReference type="Proteomes" id="UP001172155"/>
    </source>
</evidence>
<evidence type="ECO:0000313" key="7">
    <source>
        <dbReference type="EMBL" id="KAK0746924.1"/>
    </source>
</evidence>
<dbReference type="InterPro" id="IPR045863">
    <property type="entry name" value="CorA_TM1_TM2"/>
</dbReference>
<dbReference type="Proteomes" id="UP001172155">
    <property type="component" value="Unassembled WGS sequence"/>
</dbReference>
<feature type="transmembrane region" description="Helical" evidence="6">
    <location>
        <begin position="480"/>
        <end position="498"/>
    </location>
</feature>
<feature type="compositionally biased region" description="Acidic residues" evidence="5">
    <location>
        <begin position="1"/>
        <end position="10"/>
    </location>
</feature>
<accession>A0AA40K5P9</accession>
<dbReference type="Gene3D" id="1.20.58.340">
    <property type="entry name" value="Magnesium transport protein CorA, transmembrane region"/>
    <property type="match status" value="1"/>
</dbReference>
<evidence type="ECO:0000256" key="3">
    <source>
        <dbReference type="ARBA" id="ARBA00022989"/>
    </source>
</evidence>
<proteinExistence type="predicted"/>
<dbReference type="AlphaFoldDB" id="A0AA40K5P9"/>
<reference evidence="7" key="1">
    <citation type="submission" date="2023-06" db="EMBL/GenBank/DDBJ databases">
        <title>Genome-scale phylogeny and comparative genomics of the fungal order Sordariales.</title>
        <authorList>
            <consortium name="Lawrence Berkeley National Laboratory"/>
            <person name="Hensen N."/>
            <person name="Bonometti L."/>
            <person name="Westerberg I."/>
            <person name="Brannstrom I.O."/>
            <person name="Guillou S."/>
            <person name="Cros-Aarteil S."/>
            <person name="Calhoun S."/>
            <person name="Haridas S."/>
            <person name="Kuo A."/>
            <person name="Mondo S."/>
            <person name="Pangilinan J."/>
            <person name="Riley R."/>
            <person name="LaButti K."/>
            <person name="Andreopoulos B."/>
            <person name="Lipzen A."/>
            <person name="Chen C."/>
            <person name="Yanf M."/>
            <person name="Daum C."/>
            <person name="Ng V."/>
            <person name="Clum A."/>
            <person name="Steindorff A."/>
            <person name="Ohm R."/>
            <person name="Martin F."/>
            <person name="Silar P."/>
            <person name="Natvig D."/>
            <person name="Lalanne C."/>
            <person name="Gautier V."/>
            <person name="Ament-velasquez S.L."/>
            <person name="Kruys A."/>
            <person name="Hutchinson M.I."/>
            <person name="Powell A.J."/>
            <person name="Barry K."/>
            <person name="Miller A.N."/>
            <person name="Grigoriev I.V."/>
            <person name="Debuchy R."/>
            <person name="Gladieux P."/>
            <person name="Thoren M.H."/>
            <person name="Johannesson H."/>
        </authorList>
    </citation>
    <scope>NUCLEOTIDE SEQUENCE</scope>
    <source>
        <strain evidence="7">SMH3187-1</strain>
    </source>
</reference>
<dbReference type="InterPro" id="IPR002523">
    <property type="entry name" value="MgTranspt_CorA/ZnTranspt_ZntB"/>
</dbReference>
<evidence type="ECO:0000256" key="5">
    <source>
        <dbReference type="SAM" id="MobiDB-lite"/>
    </source>
</evidence>
<keyword evidence="4 6" id="KW-0472">Membrane</keyword>